<dbReference type="CDD" id="cd00063">
    <property type="entry name" value="FN3"/>
    <property type="match status" value="3"/>
</dbReference>
<feature type="compositionally biased region" description="Polar residues" evidence="2">
    <location>
        <begin position="632"/>
        <end position="643"/>
    </location>
</feature>
<dbReference type="Gene3D" id="2.60.40.10">
    <property type="entry name" value="Immunoglobulins"/>
    <property type="match status" value="3"/>
</dbReference>
<feature type="signal peptide" evidence="3">
    <location>
        <begin position="1"/>
        <end position="23"/>
    </location>
</feature>
<dbReference type="SMART" id="SM00060">
    <property type="entry name" value="FN3"/>
    <property type="match status" value="3"/>
</dbReference>
<accession>A0ABM7VJ25</accession>
<feature type="domain" description="Fibronectin type-III" evidence="4">
    <location>
        <begin position="635"/>
        <end position="721"/>
    </location>
</feature>
<dbReference type="InterPro" id="IPR050991">
    <property type="entry name" value="ECM_Regulatory_Proteins"/>
</dbReference>
<feature type="chain" id="PRO_5046808140" description="Fibronectin type-III domain-containing protein" evidence="3">
    <location>
        <begin position="24"/>
        <end position="1298"/>
    </location>
</feature>
<dbReference type="PANTHER" id="PTHR46708">
    <property type="entry name" value="TENASCIN"/>
    <property type="match status" value="1"/>
</dbReference>
<proteinExistence type="predicted"/>
<geneLocation type="plasmid" evidence="5 6">
    <name>pPP1</name>
</geneLocation>
<dbReference type="InterPro" id="IPR013783">
    <property type="entry name" value="Ig-like_fold"/>
</dbReference>
<evidence type="ECO:0000313" key="6">
    <source>
        <dbReference type="Proteomes" id="UP001354989"/>
    </source>
</evidence>
<reference evidence="5 6" key="1">
    <citation type="submission" date="2021-12" db="EMBL/GenBank/DDBJ databases">
        <title>Genome sequencing of bacteria with rrn-lacking chromosome and rrn-plasmid.</title>
        <authorList>
            <person name="Anda M."/>
            <person name="Iwasaki W."/>
        </authorList>
    </citation>
    <scope>NUCLEOTIDE SEQUENCE [LARGE SCALE GENOMIC DNA]</scope>
    <source>
        <strain evidence="5 6">NBRC 101262</strain>
        <plasmid evidence="5 6">pPP1</plasmid>
    </source>
</reference>
<name>A0ABM7VJ25_9BACT</name>
<dbReference type="EMBL" id="AP025293">
    <property type="protein sequence ID" value="BDD00989.1"/>
    <property type="molecule type" value="Genomic_DNA"/>
</dbReference>
<feature type="domain" description="Fibronectin type-III" evidence="4">
    <location>
        <begin position="1121"/>
        <end position="1215"/>
    </location>
</feature>
<keyword evidence="3" id="KW-0732">Signal</keyword>
<dbReference type="InterPro" id="IPR003961">
    <property type="entry name" value="FN3_dom"/>
</dbReference>
<keyword evidence="6" id="KW-1185">Reference proteome</keyword>
<feature type="region of interest" description="Disordered" evidence="2">
    <location>
        <begin position="321"/>
        <end position="340"/>
    </location>
</feature>
<sequence>MKGLYKIFTVFALLVCMTVSAMAQGHVDADGNIIINMHEGATSVAGSGAYASDPEWQIFDDASSPTGHYIEVGGDRLEDKTKNPSGADYGASMHYNFNLDEVQSYYVWMLVNAPSKDDGRLFVGVNGKCIDKRTDTEFAEIRPRVDFGDNWQWIRVGNNLKDILQTGNNTLEIYKFRPDIKVAQVALADAELNNMILDQPAEVKVTSNTADQMTISWSEASVTGQVMQLDNNTALAFTPAYRITLDGEVLTGGDVTSSTVDSKEYQEFENPYSENSYSFDKSVLGSDKHTLTIELAHPNRVSSSKLYMTYSNVASYEFDVNTPAEDGSETPEVPDTGDDQTDIPHEADANGVYMFQATEFFENKAAAADGEMWKVGTDATFGKYMYLENTDSDNRNETSSARYDSPSLVYQIQMAEAKTGFVWALVNEGAKDAGRVWVNMNDLDLDKRAPGEYGSTAAKSRISDDVKGQWQWILLNNQANSSVVKDGVNVIELFKARPNIKIAKIAFTPTQSINLIINQVTPRVTANDGTNVTIGWDEPGLTAELYDFNENIFTDKSFFYQVTMGGEVLNDSIPVNRIQIPVSDLETPQEISVEAGHMFRKNSSSDMNTYSLPTTITIDKNSQPGGDEDNEAPTQPTDLASSDVTATSVKLTWTASTDNIGVVGYIIDQDGKDLATKATTNEITVSDLTAETAYAFTVRAYDAAGNESEKSAEIKVTTAEGGENPGGGTGIIINPDDDLIYSWNATDFDMNNAGTGTFEGEKWLVGADDEVGRYIYLANTDTTTNANKVSADRAESPSVTYNLSNVDASSSRYIWALIQQGATNSGKVYADLNGICSDARAEGSYGAAFGSRVSAESVGKWQWVQIGYNVQKIAKDGQLNTIEIFKAYPDIKIAKLMFTRTQDYVPIINKPRAFVQENDGESVTVAWDEAVLQYLLYDHDMNLFGEGYNAPNFTYKVRVEGQDEVTISEPFIKIPYSHLASPKTVTVSIGHLFRKGSSKTEVCFSLPTRLAGVSTESQPDFDAPTVPQDLQAIDIQGTNVALSWTASTDNVGVLGYNLYLDGILLQTMNATSYKVSGLSTSTKYTFEVSAFDAAGNESDRSEALEVTTRDKDDEVTDRPSKVEDLNATSVTTTSFTLNWRPSNSLNGITGYYVYIRRAGETDFQYIADLNGETFSYALTNLYAGTTYELKVVAEDGMGYLSEDSEILSVTTTSNPLSNDGLLNKKLIKAYPNPAMGAMKVVFNGQAPFSYQVISITGAVQKQTTTHDSSVSLEMPSGLYILKAIDANGQSEAQRVVFQ</sequence>
<evidence type="ECO:0000256" key="3">
    <source>
        <dbReference type="SAM" id="SignalP"/>
    </source>
</evidence>
<feature type="region of interest" description="Disordered" evidence="2">
    <location>
        <begin position="618"/>
        <end position="643"/>
    </location>
</feature>
<dbReference type="RefSeq" id="WP_338398200.1">
    <property type="nucleotide sequence ID" value="NZ_AP025293.1"/>
</dbReference>
<dbReference type="InterPro" id="IPR036116">
    <property type="entry name" value="FN3_sf"/>
</dbReference>
<evidence type="ECO:0000256" key="2">
    <source>
        <dbReference type="SAM" id="MobiDB-lite"/>
    </source>
</evidence>
<feature type="domain" description="Fibronectin type-III" evidence="4">
    <location>
        <begin position="1026"/>
        <end position="1111"/>
    </location>
</feature>
<keyword evidence="1" id="KW-0677">Repeat</keyword>
<dbReference type="PANTHER" id="PTHR46708:SF2">
    <property type="entry name" value="FIBRONECTIN TYPE-III DOMAIN-CONTAINING PROTEIN"/>
    <property type="match status" value="1"/>
</dbReference>
<evidence type="ECO:0000259" key="4">
    <source>
        <dbReference type="PROSITE" id="PS50853"/>
    </source>
</evidence>
<dbReference type="SUPFAM" id="SSF49265">
    <property type="entry name" value="Fibronectin type III"/>
    <property type="match status" value="2"/>
</dbReference>
<dbReference type="NCBIfam" id="TIGR04183">
    <property type="entry name" value="Por_Secre_tail"/>
    <property type="match status" value="1"/>
</dbReference>
<dbReference type="PROSITE" id="PS50853">
    <property type="entry name" value="FN3"/>
    <property type="match status" value="3"/>
</dbReference>
<keyword evidence="5" id="KW-0614">Plasmid</keyword>
<protein>
    <recommendedName>
        <fullName evidence="4">Fibronectin type-III domain-containing protein</fullName>
    </recommendedName>
</protein>
<dbReference type="Pfam" id="PF00041">
    <property type="entry name" value="fn3"/>
    <property type="match status" value="3"/>
</dbReference>
<evidence type="ECO:0000256" key="1">
    <source>
        <dbReference type="ARBA" id="ARBA00022737"/>
    </source>
</evidence>
<dbReference type="Proteomes" id="UP001354989">
    <property type="component" value="Plasmid pPP1"/>
</dbReference>
<dbReference type="InterPro" id="IPR026444">
    <property type="entry name" value="Secre_tail"/>
</dbReference>
<gene>
    <name evidence="5" type="ORF">PEPS_32690</name>
</gene>
<evidence type="ECO:0000313" key="5">
    <source>
        <dbReference type="EMBL" id="BDD00989.1"/>
    </source>
</evidence>
<organism evidence="5 6">
    <name type="scientific">Persicobacter psychrovividus</name>
    <dbReference type="NCBI Taxonomy" id="387638"/>
    <lineage>
        <taxon>Bacteria</taxon>
        <taxon>Pseudomonadati</taxon>
        <taxon>Bacteroidota</taxon>
        <taxon>Cytophagia</taxon>
        <taxon>Cytophagales</taxon>
        <taxon>Persicobacteraceae</taxon>
        <taxon>Persicobacter</taxon>
    </lineage>
</organism>